<dbReference type="RefSeq" id="YP_009815662.1">
    <property type="nucleotide sequence ID" value="NC_048097.1"/>
</dbReference>
<dbReference type="GO" id="GO:0006352">
    <property type="term" value="P:DNA-templated transcription initiation"/>
    <property type="evidence" value="ECO:0007669"/>
    <property type="project" value="InterPro"/>
</dbReference>
<dbReference type="EMBL" id="MH834629">
    <property type="protein sequence ID" value="AYN59129.1"/>
    <property type="molecule type" value="Genomic_DNA"/>
</dbReference>
<protein>
    <submittedName>
        <fullName evidence="1">DNA binding protein</fullName>
    </submittedName>
</protein>
<dbReference type="Gene3D" id="1.20.140.160">
    <property type="match status" value="1"/>
</dbReference>
<dbReference type="Proteomes" id="UP000273593">
    <property type="component" value="Segment"/>
</dbReference>
<dbReference type="SUPFAM" id="SSF88659">
    <property type="entry name" value="Sigma3 and sigma4 domains of RNA polymerase sigma factors"/>
    <property type="match status" value="1"/>
</dbReference>
<dbReference type="InterPro" id="IPR013325">
    <property type="entry name" value="RNA_pol_sigma_r2"/>
</dbReference>
<dbReference type="InterPro" id="IPR013324">
    <property type="entry name" value="RNA_pol_sigma_r3/r4-like"/>
</dbReference>
<name>A0A3G2KJL2_9CAUD</name>
<keyword evidence="2" id="KW-1185">Reference proteome</keyword>
<gene>
    <name evidence="1" type="primary">44</name>
    <name evidence="1" type="ORF">PBI_YANG_44</name>
</gene>
<evidence type="ECO:0000313" key="1">
    <source>
        <dbReference type="EMBL" id="AYN59129.1"/>
    </source>
</evidence>
<dbReference type="KEGG" id="vg:55006889"/>
<evidence type="ECO:0000313" key="2">
    <source>
        <dbReference type="Proteomes" id="UP000273593"/>
    </source>
</evidence>
<accession>A0A3G2KJL2</accession>
<reference evidence="2" key="1">
    <citation type="submission" date="2018-09" db="EMBL/GenBank/DDBJ databases">
        <authorList>
            <person name="Rimple P.A."/>
            <person name="Stoner T.H."/>
            <person name="Garlena R.A."/>
            <person name="Russell D.A."/>
            <person name="Pope W.H."/>
            <person name="Jacobs-Sera D."/>
            <person name="Hatfull G.F."/>
        </authorList>
    </citation>
    <scope>NUCLEOTIDE SEQUENCE [LARGE SCALE GENOMIC DNA]</scope>
</reference>
<sequence length="271" mass="29318">MSFDKVLADIFDRNAKQIPLQEADERAAIADALAGDSDAVIRLMYAYAPALRNAVSTFTYAGGAYAASQPADHEDLRSSVTVGFMEALRAFDPEKHTRLAAVINGPLREALANDLTSPVAFTVPYRTLSRFYAILRKADGNTFEAVKIAREHHMSPETFLSVLSAVRNVESYDGPTSTEDDGSGALGKDAAVPLWDNSAAEEDAVLVAAAFLAVDDVEEKVCRLAYGFETYGDPVADIEIGHRLGMTRPTVQRRRSSALTKMRAALALDAE</sequence>
<dbReference type="GO" id="GO:0003700">
    <property type="term" value="F:DNA-binding transcription factor activity"/>
    <property type="evidence" value="ECO:0007669"/>
    <property type="project" value="InterPro"/>
</dbReference>
<organism evidence="1 2">
    <name type="scientific">Arthrobacter phage Yang</name>
    <dbReference type="NCBI Taxonomy" id="2419970"/>
    <lineage>
        <taxon>Viruses</taxon>
        <taxon>Duplodnaviria</taxon>
        <taxon>Heunggongvirae</taxon>
        <taxon>Uroviricota</taxon>
        <taxon>Caudoviricetes</taxon>
        <taxon>Casidaviridae</taxon>
        <taxon>Yangvirus</taxon>
        <taxon>Yangvirus yang</taxon>
        <taxon>Arthobacter virus Yang</taxon>
    </lineage>
</organism>
<dbReference type="SUPFAM" id="SSF88946">
    <property type="entry name" value="Sigma2 domain of RNA polymerase sigma factors"/>
    <property type="match status" value="1"/>
</dbReference>
<proteinExistence type="predicted"/>
<dbReference type="GeneID" id="55006889"/>